<dbReference type="EMBL" id="BGZK01000296">
    <property type="protein sequence ID" value="GBP34892.1"/>
    <property type="molecule type" value="Genomic_DNA"/>
</dbReference>
<proteinExistence type="predicted"/>
<protein>
    <submittedName>
        <fullName evidence="1">Uncharacterized protein</fullName>
    </submittedName>
</protein>
<dbReference type="AlphaFoldDB" id="A0A4C1V921"/>
<comment type="caution">
    <text evidence="1">The sequence shown here is derived from an EMBL/GenBank/DDBJ whole genome shotgun (WGS) entry which is preliminary data.</text>
</comment>
<sequence length="132" mass="14705">MVVVGRPSCGRGLALRTRRSRALASPFSFESTSFFSFVFIPNCCHIKNLKHQKPSSLHEKIDRLSVKQDRCGRTAPRGNLYSLPTLLDNRHVIEFPSASAESKPARRLHKLIEAKKDSSGCVSVTGHCLQTK</sequence>
<evidence type="ECO:0000313" key="2">
    <source>
        <dbReference type="Proteomes" id="UP000299102"/>
    </source>
</evidence>
<dbReference type="Proteomes" id="UP000299102">
    <property type="component" value="Unassembled WGS sequence"/>
</dbReference>
<evidence type="ECO:0000313" key="1">
    <source>
        <dbReference type="EMBL" id="GBP34892.1"/>
    </source>
</evidence>
<accession>A0A4C1V921</accession>
<organism evidence="1 2">
    <name type="scientific">Eumeta variegata</name>
    <name type="common">Bagworm moth</name>
    <name type="synonym">Eumeta japonica</name>
    <dbReference type="NCBI Taxonomy" id="151549"/>
    <lineage>
        <taxon>Eukaryota</taxon>
        <taxon>Metazoa</taxon>
        <taxon>Ecdysozoa</taxon>
        <taxon>Arthropoda</taxon>
        <taxon>Hexapoda</taxon>
        <taxon>Insecta</taxon>
        <taxon>Pterygota</taxon>
        <taxon>Neoptera</taxon>
        <taxon>Endopterygota</taxon>
        <taxon>Lepidoptera</taxon>
        <taxon>Glossata</taxon>
        <taxon>Ditrysia</taxon>
        <taxon>Tineoidea</taxon>
        <taxon>Psychidae</taxon>
        <taxon>Oiketicinae</taxon>
        <taxon>Eumeta</taxon>
    </lineage>
</organism>
<gene>
    <name evidence="1" type="ORF">EVAR_26481_1</name>
</gene>
<name>A0A4C1V921_EUMVA</name>
<keyword evidence="2" id="KW-1185">Reference proteome</keyword>
<reference evidence="1 2" key="1">
    <citation type="journal article" date="2019" name="Commun. Biol.">
        <title>The bagworm genome reveals a unique fibroin gene that provides high tensile strength.</title>
        <authorList>
            <person name="Kono N."/>
            <person name="Nakamura H."/>
            <person name="Ohtoshi R."/>
            <person name="Tomita M."/>
            <person name="Numata K."/>
            <person name="Arakawa K."/>
        </authorList>
    </citation>
    <scope>NUCLEOTIDE SEQUENCE [LARGE SCALE GENOMIC DNA]</scope>
</reference>